<feature type="compositionally biased region" description="Basic and acidic residues" evidence="16">
    <location>
        <begin position="747"/>
        <end position="758"/>
    </location>
</feature>
<keyword evidence="12" id="KW-0472">Membrane</keyword>
<keyword evidence="14" id="KW-0325">Glycoprotein</keyword>
<dbReference type="Proteomes" id="UP001219934">
    <property type="component" value="Unassembled WGS sequence"/>
</dbReference>
<evidence type="ECO:0000313" key="19">
    <source>
        <dbReference type="EMBL" id="KAJ4932583.1"/>
    </source>
</evidence>
<keyword evidence="5" id="KW-1003">Cell membrane</keyword>
<dbReference type="Gene3D" id="2.60.40.3210">
    <property type="entry name" value="Zona pellucida, ZP-N domain"/>
    <property type="match status" value="2"/>
</dbReference>
<feature type="compositionally biased region" description="Acidic residues" evidence="16">
    <location>
        <begin position="759"/>
        <end position="768"/>
    </location>
</feature>
<keyword evidence="11" id="KW-1133">Transmembrane helix</keyword>
<feature type="compositionally biased region" description="Acidic residues" evidence="16">
    <location>
        <begin position="1351"/>
        <end position="1360"/>
    </location>
</feature>
<evidence type="ECO:0000256" key="9">
    <source>
        <dbReference type="ARBA" id="ARBA00022692"/>
    </source>
</evidence>
<accession>A0AAD6AWY8</accession>
<dbReference type="PANTHER" id="PTHR11576:SF2">
    <property type="entry name" value="ZONA PELLUCIDA SPERM-BINDING PROTEIN 3"/>
    <property type="match status" value="1"/>
</dbReference>
<dbReference type="PROSITE" id="PS51034">
    <property type="entry name" value="ZP_2"/>
    <property type="match status" value="2"/>
</dbReference>
<feature type="chain" id="PRO_5042022875" description="Zona pellucida sperm-binding protein 3" evidence="17">
    <location>
        <begin position="24"/>
        <end position="1420"/>
    </location>
</feature>
<evidence type="ECO:0000256" key="12">
    <source>
        <dbReference type="ARBA" id="ARBA00023136"/>
    </source>
</evidence>
<feature type="domain" description="ZP" evidence="18">
    <location>
        <begin position="945"/>
        <end position="1206"/>
    </location>
</feature>
<keyword evidence="20" id="KW-1185">Reference proteome</keyword>
<sequence length="1420" mass="157003">MVTAARPASVALLSLFAFGFADAIRTLRDGPMIDAEGREYKTAALGFDTESQISEPQFNEGSTISVQCTEVSIIIAVKADFFKNGRLLSPWDFFLGEVKHSQSSQCQPDAAGDSEYLFEAGLQDCGSKVTTSKDSVIYSNKLIILLVAGQHGIKRTTHAVVPVSCHYKRCFLSKADDRYVRPIQCFIEEDWTGETLTSVFYTGDLLHLEASYSGPDAGQRRLFIDGCVAALSPDPRSAPRYYFIENHGCFNDAEEDGSNALFNPRTRSSSLQLQLDAFLFPHDTRNSVFITCQLKATSETQKSSPVNKACNYINSRWINVDGSDDVCRCCDDTCSSNSPTVQTNLGSLIPEGLCASSSFAFPPTQDASFQSLANTGRSELGQQKSPAEEPQQVNTIRVTCHPDSLEIVIKADMFAVGAPVDGDEIRLGVETNNQYCRATASSADEYSISVGLVECGTRHWVTEDSLIYTNLLIYSPVASPYGVVRMEEAEVQFVQFFTHAYLDPLHVDPGCSDWQYKEALMCFISVSPSASRPRSELGITLGSECLCFVDSQLPGSRSQFLARTQDDKLHMSIDAFRFYNEDRGELYITCHLNAVPINNTDAPNKACTFVNGRWRSADGNDYLCGQCKRPIGVEQTPSKPSSPSKFRPRGFVKPEEREPLWRSGLKTSTVWEHQARVGPMMVLPAKQKSRPIPAEEPSSILDQISRSTMYGSQWRSGINRVDQRKGLLPDSSSTQNQVDVVTLASEQNKDEEDKSGTEKDEDAEEVPELLENTSPEAHLQPKGAKNLFVTSSSRLTLLPFRDRTKFDGSHSQQRLPSLSCCVFNRCFLSKADDRGLDRETLTSVFYTGDLLHLEASYSGPDAGQRRLFIDGCVAVCLLTRDQPPDPTLSKTMGHKELRLCASSSFAFPPTQDASFQSLANTGRSELGQQKSPAEEPQQVNTIRVTCHPDSLEIVIKADMFAVGAPVDGDEIRLGVETNNQYCRATASSADEYSISVGLVECGTRHWVTEDSLIYTNLLIYSPVASPYGVVRMEEAVIPIECHYERKYSLSSSSLMPTWIPFMSTQAAVEMLQFNLRIMTSDWQYERGSNVFHLGEPISIEASVRIGHHIGLRVFVSSCVATLSPDMHSSPRHAFIENGCFVDSQLPGSRSQFLARTQDDKLHMSIDAFRFYNEDRGELYITCHLNAVPINNTDAPNKACTFVNGRWRSADGNDYLCGQCKRPIGVEQTPSKPSSPSKFRPRGFVKPEEREPLWRSGLKTSTVWEHQARVGPMMVLPAKQKSRPIPAEEPSSILDQISRSTMYGSQWRSGINRVDQRKGLLPDSSSTQNQVDVVTLASEQNKDEEDKSGTEKDEDAEEVPELLENTSPEAHLQPKAAALNSTNTGALDEVLPTAAVNVAVPPLSNTTATESDLSETMDPKR</sequence>
<dbReference type="PRINTS" id="PR00023">
    <property type="entry name" value="ZPELLUCIDA"/>
</dbReference>
<keyword evidence="6" id="KW-0964">Secreted</keyword>
<evidence type="ECO:0000256" key="8">
    <source>
        <dbReference type="ARBA" id="ARBA00022685"/>
    </source>
</evidence>
<evidence type="ECO:0000256" key="17">
    <source>
        <dbReference type="SAM" id="SignalP"/>
    </source>
</evidence>
<evidence type="ECO:0000256" key="13">
    <source>
        <dbReference type="ARBA" id="ARBA00023157"/>
    </source>
</evidence>
<feature type="domain" description="ZP" evidence="18">
    <location>
        <begin position="67"/>
        <end position="317"/>
    </location>
</feature>
<dbReference type="FunFam" id="2.60.40.4100:FF:000002">
    <property type="entry name" value="Zona pellucida sperm-binding protein 3"/>
    <property type="match status" value="3"/>
</dbReference>
<evidence type="ECO:0000259" key="18">
    <source>
        <dbReference type="PROSITE" id="PS51034"/>
    </source>
</evidence>
<dbReference type="SMART" id="SM00241">
    <property type="entry name" value="ZP"/>
    <property type="match status" value="2"/>
</dbReference>
<evidence type="ECO:0000256" key="3">
    <source>
        <dbReference type="ARBA" id="ARBA00006735"/>
    </source>
</evidence>
<evidence type="ECO:0000256" key="7">
    <source>
        <dbReference type="ARBA" id="ARBA00022530"/>
    </source>
</evidence>
<dbReference type="InterPro" id="IPR001507">
    <property type="entry name" value="ZP_dom"/>
</dbReference>
<dbReference type="PANTHER" id="PTHR11576">
    <property type="entry name" value="ZONA PELLUCIDA SPERM-BINDING PROTEIN 3"/>
    <property type="match status" value="1"/>
</dbReference>
<dbReference type="GO" id="GO:0035803">
    <property type="term" value="P:egg coat formation"/>
    <property type="evidence" value="ECO:0007669"/>
    <property type="project" value="TreeGrafter"/>
</dbReference>
<keyword evidence="9" id="KW-0812">Transmembrane</keyword>
<evidence type="ECO:0000256" key="14">
    <source>
        <dbReference type="ARBA" id="ARBA00023180"/>
    </source>
</evidence>
<protein>
    <recommendedName>
        <fullName evidence="4">Zona pellucida sperm-binding protein 3</fullName>
    </recommendedName>
    <alternativeName>
        <fullName evidence="15">Zona pellucida glycoprotein 3</fullName>
    </alternativeName>
</protein>
<keyword evidence="8" id="KW-0165">Cleavage on pair of basic residues</keyword>
<evidence type="ECO:0000256" key="16">
    <source>
        <dbReference type="SAM" id="MobiDB-lite"/>
    </source>
</evidence>
<keyword evidence="7" id="KW-0272">Extracellular matrix</keyword>
<evidence type="ECO:0000256" key="6">
    <source>
        <dbReference type="ARBA" id="ARBA00022525"/>
    </source>
</evidence>
<proteinExistence type="inferred from homology"/>
<dbReference type="Pfam" id="PF23344">
    <property type="entry name" value="ZP-N"/>
    <property type="match status" value="3"/>
</dbReference>
<dbReference type="InterPro" id="IPR055355">
    <property type="entry name" value="ZP-C"/>
</dbReference>
<comment type="similarity">
    <text evidence="3">Belongs to the ZP domain family. ZPC subfamily.</text>
</comment>
<dbReference type="InterPro" id="IPR055356">
    <property type="entry name" value="ZP-N"/>
</dbReference>
<evidence type="ECO:0000256" key="4">
    <source>
        <dbReference type="ARBA" id="ARBA00017980"/>
    </source>
</evidence>
<evidence type="ECO:0000256" key="15">
    <source>
        <dbReference type="ARBA" id="ARBA00030824"/>
    </source>
</evidence>
<keyword evidence="13" id="KW-1015">Disulfide bond</keyword>
<feature type="region of interest" description="Disordered" evidence="16">
    <location>
        <begin position="743"/>
        <end position="785"/>
    </location>
</feature>
<keyword evidence="10 17" id="KW-0732">Signal</keyword>
<comment type="caution">
    <text evidence="19">The sequence shown here is derived from an EMBL/GenBank/DDBJ whole genome shotgun (WGS) entry which is preliminary data.</text>
</comment>
<dbReference type="GO" id="GO:2000344">
    <property type="term" value="P:positive regulation of acrosome reaction"/>
    <property type="evidence" value="ECO:0007669"/>
    <property type="project" value="TreeGrafter"/>
</dbReference>
<dbReference type="InterPro" id="IPR048290">
    <property type="entry name" value="ZP_chr"/>
</dbReference>
<feature type="signal peptide" evidence="17">
    <location>
        <begin position="1"/>
        <end position="23"/>
    </location>
</feature>
<dbReference type="FunFam" id="2.60.40.3210:FF:000001">
    <property type="entry name" value="Zona pellucida sperm-binding protein 3"/>
    <property type="match status" value="2"/>
</dbReference>
<name>A0AAD6AWY8_9TELE</name>
<reference evidence="19" key="1">
    <citation type="submission" date="2022-11" db="EMBL/GenBank/DDBJ databases">
        <title>Chromosome-level genome of Pogonophryne albipinna.</title>
        <authorList>
            <person name="Jo E."/>
        </authorList>
    </citation>
    <scope>NUCLEOTIDE SEQUENCE</scope>
    <source>
        <strain evidence="19">SGF0006</strain>
        <tissue evidence="19">Muscle</tissue>
    </source>
</reference>
<dbReference type="GO" id="GO:0031012">
    <property type="term" value="C:extracellular matrix"/>
    <property type="evidence" value="ECO:0007669"/>
    <property type="project" value="TreeGrafter"/>
</dbReference>
<dbReference type="Gene3D" id="2.60.40.4100">
    <property type="entry name" value="Zona pellucida, ZP-C domain"/>
    <property type="match status" value="3"/>
</dbReference>
<comment type="subcellular location">
    <subcellularLocation>
        <location evidence="1">Cell membrane</location>
        <topology evidence="1">Single-pass type I membrane protein</topology>
    </subcellularLocation>
    <subcellularLocation>
        <location evidence="2">Secreted</location>
        <location evidence="2">Extracellular space</location>
        <location evidence="2">Extracellular matrix</location>
    </subcellularLocation>
</comment>
<evidence type="ECO:0000256" key="1">
    <source>
        <dbReference type="ARBA" id="ARBA00004251"/>
    </source>
</evidence>
<feature type="compositionally biased region" description="Basic and acidic residues" evidence="16">
    <location>
        <begin position="1339"/>
        <end position="1350"/>
    </location>
</feature>
<gene>
    <name evidence="19" type="ORF">JOQ06_011001</name>
</gene>
<dbReference type="Pfam" id="PF00100">
    <property type="entry name" value="Zona_pellucida"/>
    <property type="match status" value="3"/>
</dbReference>
<evidence type="ECO:0000313" key="20">
    <source>
        <dbReference type="Proteomes" id="UP001219934"/>
    </source>
</evidence>
<organism evidence="19 20">
    <name type="scientific">Pogonophryne albipinna</name>
    <dbReference type="NCBI Taxonomy" id="1090488"/>
    <lineage>
        <taxon>Eukaryota</taxon>
        <taxon>Metazoa</taxon>
        <taxon>Chordata</taxon>
        <taxon>Craniata</taxon>
        <taxon>Vertebrata</taxon>
        <taxon>Euteleostomi</taxon>
        <taxon>Actinopterygii</taxon>
        <taxon>Neopterygii</taxon>
        <taxon>Teleostei</taxon>
        <taxon>Neoteleostei</taxon>
        <taxon>Acanthomorphata</taxon>
        <taxon>Eupercaria</taxon>
        <taxon>Perciformes</taxon>
        <taxon>Notothenioidei</taxon>
        <taxon>Pogonophryne</taxon>
    </lineage>
</organism>
<dbReference type="GO" id="GO:0032190">
    <property type="term" value="F:acrosin binding"/>
    <property type="evidence" value="ECO:0007669"/>
    <property type="project" value="TreeGrafter"/>
</dbReference>
<dbReference type="InterPro" id="IPR042235">
    <property type="entry name" value="ZP-C_dom"/>
</dbReference>
<feature type="region of interest" description="Disordered" evidence="16">
    <location>
        <begin position="1335"/>
        <end position="1420"/>
    </location>
</feature>
<evidence type="ECO:0000256" key="5">
    <source>
        <dbReference type="ARBA" id="ARBA00022475"/>
    </source>
</evidence>
<dbReference type="GO" id="GO:0005886">
    <property type="term" value="C:plasma membrane"/>
    <property type="evidence" value="ECO:0007669"/>
    <property type="project" value="UniProtKB-SubCell"/>
</dbReference>
<evidence type="ECO:0000256" key="10">
    <source>
        <dbReference type="ARBA" id="ARBA00022729"/>
    </source>
</evidence>
<evidence type="ECO:0000256" key="11">
    <source>
        <dbReference type="ARBA" id="ARBA00022989"/>
    </source>
</evidence>
<dbReference type="GO" id="GO:0007339">
    <property type="term" value="P:binding of sperm to zona pellucida"/>
    <property type="evidence" value="ECO:0007669"/>
    <property type="project" value="TreeGrafter"/>
</dbReference>
<evidence type="ECO:0000256" key="2">
    <source>
        <dbReference type="ARBA" id="ARBA00004498"/>
    </source>
</evidence>
<dbReference type="EMBL" id="JAPTMU010000014">
    <property type="protein sequence ID" value="KAJ4932583.1"/>
    <property type="molecule type" value="Genomic_DNA"/>
</dbReference>